<feature type="compositionally biased region" description="Low complexity" evidence="5">
    <location>
        <begin position="492"/>
        <end position="510"/>
    </location>
</feature>
<feature type="domain" description="SEC7" evidence="7">
    <location>
        <begin position="810"/>
        <end position="979"/>
    </location>
</feature>
<feature type="region of interest" description="Disordered" evidence="5">
    <location>
        <begin position="773"/>
        <end position="814"/>
    </location>
</feature>
<dbReference type="InterPro" id="IPR001849">
    <property type="entry name" value="PH_domain"/>
</dbReference>
<feature type="compositionally biased region" description="Polar residues" evidence="5">
    <location>
        <begin position="194"/>
        <end position="211"/>
    </location>
</feature>
<dbReference type="InterPro" id="IPR011993">
    <property type="entry name" value="PH-like_dom_sf"/>
</dbReference>
<feature type="compositionally biased region" description="Low complexity" evidence="5">
    <location>
        <begin position="532"/>
        <end position="545"/>
    </location>
</feature>
<evidence type="ECO:0000313" key="8">
    <source>
        <dbReference type="EMBL" id="KAK2160003.1"/>
    </source>
</evidence>
<feature type="region of interest" description="Disordered" evidence="5">
    <location>
        <begin position="652"/>
        <end position="737"/>
    </location>
</feature>
<dbReference type="FunFam" id="1.10.1000.11:FF:000002">
    <property type="entry name" value="Cytohesin 1"/>
    <property type="match status" value="1"/>
</dbReference>
<dbReference type="Proteomes" id="UP001208570">
    <property type="component" value="Unassembled WGS sequence"/>
</dbReference>
<dbReference type="PROSITE" id="PS50190">
    <property type="entry name" value="SEC7"/>
    <property type="match status" value="1"/>
</dbReference>
<gene>
    <name evidence="8" type="ORF">LSH36_142g07001</name>
</gene>
<feature type="region of interest" description="Disordered" evidence="5">
    <location>
        <begin position="434"/>
        <end position="545"/>
    </location>
</feature>
<evidence type="ECO:0000256" key="5">
    <source>
        <dbReference type="SAM" id="MobiDB-lite"/>
    </source>
</evidence>
<feature type="compositionally biased region" description="Low complexity" evidence="5">
    <location>
        <begin position="689"/>
        <end position="701"/>
    </location>
</feature>
<dbReference type="SUPFAM" id="SSF48425">
    <property type="entry name" value="Sec7 domain"/>
    <property type="match status" value="1"/>
</dbReference>
<feature type="compositionally biased region" description="Basic and acidic residues" evidence="5">
    <location>
        <begin position="144"/>
        <end position="161"/>
    </location>
</feature>
<dbReference type="PANTHER" id="PTHR10663:SF376">
    <property type="entry name" value="PH AND SEC7 DOMAIN-CONTAINING PROTEIN"/>
    <property type="match status" value="1"/>
</dbReference>
<dbReference type="GO" id="GO:0005085">
    <property type="term" value="F:guanyl-nucleotide exchange factor activity"/>
    <property type="evidence" value="ECO:0007669"/>
    <property type="project" value="UniProtKB-KW"/>
</dbReference>
<evidence type="ECO:0000256" key="4">
    <source>
        <dbReference type="ARBA" id="ARBA00023136"/>
    </source>
</evidence>
<dbReference type="PROSITE" id="PS50003">
    <property type="entry name" value="PH_DOMAIN"/>
    <property type="match status" value="1"/>
</dbReference>
<dbReference type="InterPro" id="IPR000904">
    <property type="entry name" value="Sec7_dom"/>
</dbReference>
<dbReference type="Pfam" id="PF01369">
    <property type="entry name" value="Sec7"/>
    <property type="match status" value="1"/>
</dbReference>
<feature type="compositionally biased region" description="Polar residues" evidence="5">
    <location>
        <begin position="460"/>
        <end position="484"/>
    </location>
</feature>
<feature type="compositionally biased region" description="Basic and acidic residues" evidence="5">
    <location>
        <begin position="796"/>
        <end position="814"/>
    </location>
</feature>
<keyword evidence="2" id="KW-1003">Cell membrane</keyword>
<dbReference type="PANTHER" id="PTHR10663">
    <property type="entry name" value="GUANYL-NUCLEOTIDE EXCHANGE FACTOR"/>
    <property type="match status" value="1"/>
</dbReference>
<proteinExistence type="predicted"/>
<comment type="caution">
    <text evidence="8">The sequence shown here is derived from an EMBL/GenBank/DDBJ whole genome shotgun (WGS) entry which is preliminary data.</text>
</comment>
<comment type="subcellular location">
    <subcellularLocation>
        <location evidence="1">Cell membrane</location>
    </subcellularLocation>
</comment>
<evidence type="ECO:0000256" key="3">
    <source>
        <dbReference type="ARBA" id="ARBA00022658"/>
    </source>
</evidence>
<dbReference type="InterPro" id="IPR041681">
    <property type="entry name" value="PH_9"/>
</dbReference>
<dbReference type="InterPro" id="IPR035999">
    <property type="entry name" value="Sec7_dom_sf"/>
</dbReference>
<feature type="compositionally biased region" description="Polar residues" evidence="5">
    <location>
        <begin position="174"/>
        <end position="187"/>
    </location>
</feature>
<evidence type="ECO:0000259" key="6">
    <source>
        <dbReference type="PROSITE" id="PS50003"/>
    </source>
</evidence>
<dbReference type="CDD" id="cd13295">
    <property type="entry name" value="PH_EFA6"/>
    <property type="match status" value="1"/>
</dbReference>
<dbReference type="InterPro" id="IPR023394">
    <property type="entry name" value="Sec7_C_sf"/>
</dbReference>
<dbReference type="CDD" id="cd00171">
    <property type="entry name" value="Sec7"/>
    <property type="match status" value="1"/>
</dbReference>
<feature type="compositionally biased region" description="Polar residues" evidence="5">
    <location>
        <begin position="1278"/>
        <end position="1287"/>
    </location>
</feature>
<evidence type="ECO:0000313" key="9">
    <source>
        <dbReference type="Proteomes" id="UP001208570"/>
    </source>
</evidence>
<organism evidence="8 9">
    <name type="scientific">Paralvinella palmiformis</name>
    <dbReference type="NCBI Taxonomy" id="53620"/>
    <lineage>
        <taxon>Eukaryota</taxon>
        <taxon>Metazoa</taxon>
        <taxon>Spiralia</taxon>
        <taxon>Lophotrochozoa</taxon>
        <taxon>Annelida</taxon>
        <taxon>Polychaeta</taxon>
        <taxon>Sedentaria</taxon>
        <taxon>Canalipalpata</taxon>
        <taxon>Terebellida</taxon>
        <taxon>Terebelliformia</taxon>
        <taxon>Alvinellidae</taxon>
        <taxon>Paralvinella</taxon>
    </lineage>
</organism>
<feature type="region of interest" description="Disordered" evidence="5">
    <location>
        <begin position="605"/>
        <end position="628"/>
    </location>
</feature>
<dbReference type="GO" id="GO:0005886">
    <property type="term" value="C:plasma membrane"/>
    <property type="evidence" value="ECO:0007669"/>
    <property type="project" value="UniProtKB-SubCell"/>
</dbReference>
<dbReference type="EMBL" id="JAODUP010000142">
    <property type="protein sequence ID" value="KAK2160003.1"/>
    <property type="molecule type" value="Genomic_DNA"/>
</dbReference>
<dbReference type="SMART" id="SM00233">
    <property type="entry name" value="PH"/>
    <property type="match status" value="1"/>
</dbReference>
<dbReference type="GO" id="GO:0032012">
    <property type="term" value="P:regulation of ARF protein signal transduction"/>
    <property type="evidence" value="ECO:0007669"/>
    <property type="project" value="InterPro"/>
</dbReference>
<dbReference type="SMART" id="SM00222">
    <property type="entry name" value="Sec7"/>
    <property type="match status" value="1"/>
</dbReference>
<keyword evidence="3" id="KW-0344">Guanine-nucleotide releasing factor</keyword>
<feature type="region of interest" description="Disordered" evidence="5">
    <location>
        <begin position="1278"/>
        <end position="1373"/>
    </location>
</feature>
<feature type="compositionally biased region" description="Polar residues" evidence="5">
    <location>
        <begin position="659"/>
        <end position="669"/>
    </location>
</feature>
<evidence type="ECO:0000259" key="7">
    <source>
        <dbReference type="PROSITE" id="PS50190"/>
    </source>
</evidence>
<feature type="region of interest" description="Disordered" evidence="5">
    <location>
        <begin position="1"/>
        <end position="218"/>
    </location>
</feature>
<sequence>MPRKMDDGSVSNKSHQHHTPSRIPAPKTGRYQVKNIENGYEKGETGSKTGASGKRFETFVMTGDMIIQTTSTHHKPEIVKESPTQKRKRELKHSPVLVKRDGRSNITKPGDSPKASPKRKAPQRAVIESPKASPKKVVHSPQAPRKEPEGPKGSPKGENRKSPVRQSRLPRFTPKNSPKLSQKQSVSVIEDVLTSEQSNNVEKRNTITNKGNLASANNSNLLEKDSSIITIDTNGAPPPHLNPADKKQSGLELLGYPRFPDVPVELDIPPDDISSEDEKFKHETMVDIDDLPPPPEEFFAPESAVTEEQQPLPHVLDYPNPSTPDNLGSKVNPVECNVDLQVVETVTSPSVEVGESLPKVAEPDLEQNCDPNSEIAEHHTAGVCSQQTDTCVTISDPQRSEHIIGTETGIIGDRAMTSGLQPLQECISKDLEQSGNVSPMHQNLTSSSTDSTMADRDSQILMSDSSDPMVSVETSAPCSYNTGSPAHHERSASVSDSSAIDSSTVSISSDSKVEVHKGSPNRTIVVSKSAEKIASSKTSSSSSNKNISDNLVVRCSKSHENYLERNEVITFVDIDLEENMASSVDALHHGKSSSSLESLNYVQFHEQSHSEGTSPDKHLEKAPGERKLMPTFINLEEARSITKLKEGAKLRDFSKSRSDAQAANQTSPSKSKRTEDKKTPESSPSHGKISAIPIRDSSSRPPRSPKTLVPKQSKNPDSQQTASTAKTNSMAPESSADKETVIADGIDITSPIIESPIQNASSHVVHTDLPTEAEPPIATSSAPPSPGPEDANEGPDVPHECQKQGDQDSPESEKDFSLYHQPLKEIDRPSAARLAKRLFQLDGFKKGDITRHLCKKNDFSYLVGEEYLKFFNFTGMTLDQALRNFLKNLTLAGETQERERVLAHFSRRYLEDNPGSFNSEDACHTLVCALMLLNTDLHGQNIGRKMTVNEFIENLADLNDGENFPKEILKNLYHSIKTEPLECHLEDEHDSEALSAQAQRAGLSQEAQRYIGHNPFLDIPDPSKTTEYKKGYVMRKCCVNADGRKTPMGKRGWKMFFATLKDMVLYLHKDDHGFKKNTMVASAANAIRIHHALAFRATDYKKKQHVLRLQTADWAQYLFQTSNSKECQEWIDTINFVAASLSAPPLPGGCGSQRKFERPLLPASYTRLNMREQAQYHEQRMLQVEQELHEHRKYPPEKGVKSRFIQDYMEKEVYLQFELKRFKVYSALLQMKLATFPELEPSLVEVAIGEVDEPSSLPSSPEQPRVIPLEADLATEQNTASLSSPAVPTSDHNRSSKPVQRSMSDRLQLEKCSNSPGDEVLLANPQKSPTSRTFQASASPGQPPMWARSKSERPHESASKNQMPPLHTFETQV</sequence>
<dbReference type="FunFam" id="2.30.29.30:FF:000267">
    <property type="entry name" value="PH and SEC7 domain-containing protein 4"/>
    <property type="match status" value="1"/>
</dbReference>
<evidence type="ECO:0008006" key="10">
    <source>
        <dbReference type="Google" id="ProtNLM"/>
    </source>
</evidence>
<evidence type="ECO:0000256" key="2">
    <source>
        <dbReference type="ARBA" id="ARBA00022475"/>
    </source>
</evidence>
<dbReference type="Gene3D" id="2.30.29.30">
    <property type="entry name" value="Pleckstrin-homology domain (PH domain)/Phosphotyrosine-binding domain (PTB)"/>
    <property type="match status" value="1"/>
</dbReference>
<reference evidence="8" key="1">
    <citation type="journal article" date="2023" name="Mol. Biol. Evol.">
        <title>Third-Generation Sequencing Reveals the Adaptive Role of the Epigenome in Three Deep-Sea Polychaetes.</title>
        <authorList>
            <person name="Perez M."/>
            <person name="Aroh O."/>
            <person name="Sun Y."/>
            <person name="Lan Y."/>
            <person name="Juniper S.K."/>
            <person name="Young C.R."/>
            <person name="Angers B."/>
            <person name="Qian P.Y."/>
        </authorList>
    </citation>
    <scope>NUCLEOTIDE SEQUENCE</scope>
    <source>
        <strain evidence="8">P08H-3</strain>
    </source>
</reference>
<evidence type="ECO:0000256" key="1">
    <source>
        <dbReference type="ARBA" id="ARBA00004236"/>
    </source>
</evidence>
<dbReference type="Gene3D" id="1.10.1000.11">
    <property type="entry name" value="Arf Nucleotide-binding Site Opener,domain 2"/>
    <property type="match status" value="1"/>
</dbReference>
<feature type="compositionally biased region" description="Basic and acidic residues" evidence="5">
    <location>
        <begin position="74"/>
        <end position="84"/>
    </location>
</feature>
<feature type="compositionally biased region" description="Low complexity" evidence="5">
    <location>
        <begin position="773"/>
        <end position="782"/>
    </location>
</feature>
<feature type="compositionally biased region" description="Polar residues" evidence="5">
    <location>
        <begin position="434"/>
        <end position="452"/>
    </location>
</feature>
<feature type="compositionally biased region" description="Polar residues" evidence="5">
    <location>
        <begin position="710"/>
        <end position="732"/>
    </location>
</feature>
<feature type="domain" description="PH" evidence="6">
    <location>
        <begin position="1026"/>
        <end position="1139"/>
    </location>
</feature>
<keyword evidence="4" id="KW-0472">Membrane</keyword>
<feature type="compositionally biased region" description="Basic and acidic residues" evidence="5">
    <location>
        <begin position="1349"/>
        <end position="1358"/>
    </location>
</feature>
<protein>
    <recommendedName>
        <fullName evidence="10">PH and SEC7 domain-containing protein 3</fullName>
    </recommendedName>
</protein>
<feature type="compositionally biased region" description="Polar residues" evidence="5">
    <location>
        <begin position="1325"/>
        <end position="1340"/>
    </location>
</feature>
<keyword evidence="9" id="KW-1185">Reference proteome</keyword>
<name>A0AAD9JWX9_9ANNE</name>
<accession>A0AAD9JWX9</accession>
<dbReference type="SUPFAM" id="SSF50729">
    <property type="entry name" value="PH domain-like"/>
    <property type="match status" value="1"/>
</dbReference>
<dbReference type="Pfam" id="PF15410">
    <property type="entry name" value="PH_9"/>
    <property type="match status" value="1"/>
</dbReference>
<feature type="compositionally biased region" description="Basic and acidic residues" evidence="5">
    <location>
        <begin position="606"/>
        <end position="628"/>
    </location>
</feature>